<dbReference type="Pfam" id="PF01381">
    <property type="entry name" value="HTH_3"/>
    <property type="match status" value="1"/>
</dbReference>
<proteinExistence type="predicted"/>
<evidence type="ECO:0000313" key="6">
    <source>
        <dbReference type="Proteomes" id="UP000007013"/>
    </source>
</evidence>
<sequence>MIEDRYSLRVSALEILRKNLKRLREKQRLTQQDLAERAGIDYKYAQRIEAGHWPGLQLKTIEKLAEALGVPAWRLLKPARTASASASRANDQRGAA</sequence>
<dbReference type="SUPFAM" id="SSF47413">
    <property type="entry name" value="lambda repressor-like DNA-binding domains"/>
    <property type="match status" value="1"/>
</dbReference>
<accession>B1ZQG5</accession>
<dbReference type="OrthoDB" id="680346at2"/>
<dbReference type="GO" id="GO:0003677">
    <property type="term" value="F:DNA binding"/>
    <property type="evidence" value="ECO:0007669"/>
    <property type="project" value="UniProtKB-KW"/>
</dbReference>
<dbReference type="KEGG" id="ote:Oter_2292"/>
<dbReference type="GO" id="GO:0003700">
    <property type="term" value="F:DNA-binding transcription factor activity"/>
    <property type="evidence" value="ECO:0007669"/>
    <property type="project" value="TreeGrafter"/>
</dbReference>
<evidence type="ECO:0000259" key="4">
    <source>
        <dbReference type="PROSITE" id="PS50943"/>
    </source>
</evidence>
<dbReference type="InterPro" id="IPR010982">
    <property type="entry name" value="Lambda_DNA-bd_dom_sf"/>
</dbReference>
<dbReference type="GO" id="GO:0005829">
    <property type="term" value="C:cytosol"/>
    <property type="evidence" value="ECO:0007669"/>
    <property type="project" value="TreeGrafter"/>
</dbReference>
<evidence type="ECO:0000256" key="1">
    <source>
        <dbReference type="ARBA" id="ARBA00023015"/>
    </source>
</evidence>
<dbReference type="InterPro" id="IPR050807">
    <property type="entry name" value="TransReg_Diox_bact_type"/>
</dbReference>
<dbReference type="InterPro" id="IPR001387">
    <property type="entry name" value="Cro/C1-type_HTH"/>
</dbReference>
<feature type="domain" description="HTH cro/C1-type" evidence="4">
    <location>
        <begin position="20"/>
        <end position="76"/>
    </location>
</feature>
<dbReference type="PROSITE" id="PS50943">
    <property type="entry name" value="HTH_CROC1"/>
    <property type="match status" value="1"/>
</dbReference>
<dbReference type="AlphaFoldDB" id="B1ZQG5"/>
<evidence type="ECO:0000313" key="5">
    <source>
        <dbReference type="EMBL" id="ACB75574.1"/>
    </source>
</evidence>
<dbReference type="Gene3D" id="1.10.260.40">
    <property type="entry name" value="lambda repressor-like DNA-binding domains"/>
    <property type="match status" value="1"/>
</dbReference>
<dbReference type="CDD" id="cd00093">
    <property type="entry name" value="HTH_XRE"/>
    <property type="match status" value="1"/>
</dbReference>
<dbReference type="STRING" id="452637.Oter_2292"/>
<dbReference type="eggNOG" id="COG1396">
    <property type="taxonomic scope" value="Bacteria"/>
</dbReference>
<evidence type="ECO:0000256" key="2">
    <source>
        <dbReference type="ARBA" id="ARBA00023125"/>
    </source>
</evidence>
<dbReference type="HOGENOM" id="CLU_066192_29_1_0"/>
<keyword evidence="6" id="KW-1185">Reference proteome</keyword>
<dbReference type="EMBL" id="CP001032">
    <property type="protein sequence ID" value="ACB75574.1"/>
    <property type="molecule type" value="Genomic_DNA"/>
</dbReference>
<keyword evidence="3" id="KW-0804">Transcription</keyword>
<evidence type="ECO:0000256" key="3">
    <source>
        <dbReference type="ARBA" id="ARBA00023163"/>
    </source>
</evidence>
<reference evidence="5 6" key="1">
    <citation type="journal article" date="2011" name="J. Bacteriol.">
        <title>Genome sequence of the verrucomicrobium Opitutus terrae PB90-1, an abundant inhabitant of rice paddy soil ecosystems.</title>
        <authorList>
            <person name="van Passel M.W."/>
            <person name="Kant R."/>
            <person name="Palva A."/>
            <person name="Copeland A."/>
            <person name="Lucas S."/>
            <person name="Lapidus A."/>
            <person name="Glavina del Rio T."/>
            <person name="Pitluck S."/>
            <person name="Goltsman E."/>
            <person name="Clum A."/>
            <person name="Sun H."/>
            <person name="Schmutz J."/>
            <person name="Larimer F.W."/>
            <person name="Land M.L."/>
            <person name="Hauser L."/>
            <person name="Kyrpides N."/>
            <person name="Mikhailova N."/>
            <person name="Richardson P.P."/>
            <person name="Janssen P.H."/>
            <person name="de Vos W.M."/>
            <person name="Smidt H."/>
        </authorList>
    </citation>
    <scope>NUCLEOTIDE SEQUENCE [LARGE SCALE GENOMIC DNA]</scope>
    <source>
        <strain evidence="6">DSM 11246 / JCM 15787 / PB90-1</strain>
    </source>
</reference>
<dbReference type="PANTHER" id="PTHR46797">
    <property type="entry name" value="HTH-TYPE TRANSCRIPTIONAL REGULATOR"/>
    <property type="match status" value="1"/>
</dbReference>
<organism evidence="5 6">
    <name type="scientific">Opitutus terrae (strain DSM 11246 / JCM 15787 / PB90-1)</name>
    <dbReference type="NCBI Taxonomy" id="452637"/>
    <lineage>
        <taxon>Bacteria</taxon>
        <taxon>Pseudomonadati</taxon>
        <taxon>Verrucomicrobiota</taxon>
        <taxon>Opitutia</taxon>
        <taxon>Opitutales</taxon>
        <taxon>Opitutaceae</taxon>
        <taxon>Opitutus</taxon>
    </lineage>
</organism>
<dbReference type="PANTHER" id="PTHR46797:SF23">
    <property type="entry name" value="HTH-TYPE TRANSCRIPTIONAL REGULATOR SUTR"/>
    <property type="match status" value="1"/>
</dbReference>
<keyword evidence="2" id="KW-0238">DNA-binding</keyword>
<keyword evidence="1" id="KW-0805">Transcription regulation</keyword>
<dbReference type="SMART" id="SM00530">
    <property type="entry name" value="HTH_XRE"/>
    <property type="match status" value="1"/>
</dbReference>
<protein>
    <submittedName>
        <fullName evidence="5">Transcriptional regulator, XRE family</fullName>
    </submittedName>
</protein>
<name>B1ZQG5_OPITP</name>
<dbReference type="Proteomes" id="UP000007013">
    <property type="component" value="Chromosome"/>
</dbReference>
<gene>
    <name evidence="5" type="ordered locus">Oter_2292</name>
</gene>